<evidence type="ECO:0000313" key="3">
    <source>
        <dbReference type="Proteomes" id="UP000461730"/>
    </source>
</evidence>
<keyword evidence="1" id="KW-1133">Transmembrane helix</keyword>
<accession>A0A7K1UBS3</accession>
<dbReference type="AlphaFoldDB" id="A0A7K1UBS3"/>
<protein>
    <submittedName>
        <fullName evidence="2">Uncharacterized protein</fullName>
    </submittedName>
</protein>
<proteinExistence type="predicted"/>
<dbReference type="RefSeq" id="WP_157309258.1">
    <property type="nucleotide sequence ID" value="NZ_WRXN01000016.1"/>
</dbReference>
<dbReference type="EMBL" id="WRXN01000016">
    <property type="protein sequence ID" value="MVT11839.1"/>
    <property type="molecule type" value="Genomic_DNA"/>
</dbReference>
<feature type="transmembrane region" description="Helical" evidence="1">
    <location>
        <begin position="12"/>
        <end position="34"/>
    </location>
</feature>
<comment type="caution">
    <text evidence="2">The sequence shown here is derived from an EMBL/GenBank/DDBJ whole genome shotgun (WGS) entry which is preliminary data.</text>
</comment>
<reference evidence="2 3" key="1">
    <citation type="submission" date="2019-12" db="EMBL/GenBank/DDBJ databases">
        <title>Chitinophaga sp. strain ysch24 (GDMCC 1.1355), whole genome shotgun sequence.</title>
        <authorList>
            <person name="Zhang X."/>
        </authorList>
    </citation>
    <scope>NUCLEOTIDE SEQUENCE [LARGE SCALE GENOMIC DNA]</scope>
    <source>
        <strain evidence="3">ysch24</strain>
    </source>
</reference>
<gene>
    <name evidence="2" type="ORF">GO493_26480</name>
</gene>
<name>A0A7K1UBS3_9BACT</name>
<sequence>MSVKKFFAEQDYRLWAAMFVFSVILNGFMDYWAQDKLFDVRKFIDLSIRGILFTAGMSLFGIFRKIKK</sequence>
<keyword evidence="1" id="KW-0812">Transmembrane</keyword>
<evidence type="ECO:0000313" key="2">
    <source>
        <dbReference type="EMBL" id="MVT11839.1"/>
    </source>
</evidence>
<keyword evidence="1" id="KW-0472">Membrane</keyword>
<organism evidence="2 3">
    <name type="scientific">Chitinophaga tropicalis</name>
    <dbReference type="NCBI Taxonomy" id="2683588"/>
    <lineage>
        <taxon>Bacteria</taxon>
        <taxon>Pseudomonadati</taxon>
        <taxon>Bacteroidota</taxon>
        <taxon>Chitinophagia</taxon>
        <taxon>Chitinophagales</taxon>
        <taxon>Chitinophagaceae</taxon>
        <taxon>Chitinophaga</taxon>
    </lineage>
</organism>
<keyword evidence="3" id="KW-1185">Reference proteome</keyword>
<feature type="transmembrane region" description="Helical" evidence="1">
    <location>
        <begin position="46"/>
        <end position="63"/>
    </location>
</feature>
<dbReference type="Proteomes" id="UP000461730">
    <property type="component" value="Unassembled WGS sequence"/>
</dbReference>
<evidence type="ECO:0000256" key="1">
    <source>
        <dbReference type="SAM" id="Phobius"/>
    </source>
</evidence>